<evidence type="ECO:0000313" key="2">
    <source>
        <dbReference type="EMBL" id="GAA3708214.1"/>
    </source>
</evidence>
<organism evidence="2 3">
    <name type="scientific">Zhihengliuella alba</name>
    <dbReference type="NCBI Taxonomy" id="547018"/>
    <lineage>
        <taxon>Bacteria</taxon>
        <taxon>Bacillati</taxon>
        <taxon>Actinomycetota</taxon>
        <taxon>Actinomycetes</taxon>
        <taxon>Micrococcales</taxon>
        <taxon>Micrococcaceae</taxon>
        <taxon>Zhihengliuella</taxon>
    </lineage>
</organism>
<reference evidence="3" key="1">
    <citation type="journal article" date="2019" name="Int. J. Syst. Evol. Microbiol.">
        <title>The Global Catalogue of Microorganisms (GCM) 10K type strain sequencing project: providing services to taxonomists for standard genome sequencing and annotation.</title>
        <authorList>
            <consortium name="The Broad Institute Genomics Platform"/>
            <consortium name="The Broad Institute Genome Sequencing Center for Infectious Disease"/>
            <person name="Wu L."/>
            <person name="Ma J."/>
        </authorList>
    </citation>
    <scope>NUCLEOTIDE SEQUENCE [LARGE SCALE GENOMIC DNA]</scope>
    <source>
        <strain evidence="3">JCM 16961</strain>
    </source>
</reference>
<comment type="caution">
    <text evidence="2">The sequence shown here is derived from an EMBL/GenBank/DDBJ whole genome shotgun (WGS) entry which is preliminary data.</text>
</comment>
<accession>A0ABP7DUJ4</accession>
<protein>
    <recommendedName>
        <fullName evidence="4">ABC transporter ATP-binding protein</fullName>
    </recommendedName>
</protein>
<gene>
    <name evidence="2" type="ORF">GCM10022377_22570</name>
</gene>
<feature type="compositionally biased region" description="Polar residues" evidence="1">
    <location>
        <begin position="266"/>
        <end position="279"/>
    </location>
</feature>
<feature type="compositionally biased region" description="Acidic residues" evidence="1">
    <location>
        <begin position="223"/>
        <end position="238"/>
    </location>
</feature>
<evidence type="ECO:0008006" key="4">
    <source>
        <dbReference type="Google" id="ProtNLM"/>
    </source>
</evidence>
<dbReference type="RefSeq" id="WP_344884478.1">
    <property type="nucleotide sequence ID" value="NZ_BAABCJ010000005.1"/>
</dbReference>
<evidence type="ECO:0000256" key="1">
    <source>
        <dbReference type="SAM" id="MobiDB-lite"/>
    </source>
</evidence>
<keyword evidence="3" id="KW-1185">Reference proteome</keyword>
<dbReference type="EMBL" id="BAABCJ010000005">
    <property type="protein sequence ID" value="GAA3708214.1"/>
    <property type="molecule type" value="Genomic_DNA"/>
</dbReference>
<evidence type="ECO:0000313" key="3">
    <source>
        <dbReference type="Proteomes" id="UP001501536"/>
    </source>
</evidence>
<sequence length="279" mass="29847">MLLADSLAIDGHHGPLLRPTSLAAPAAELTVVSAPTQEARTALALGLSARMKSDGGSVAWDSEAGPHAVRRVSALVDSPEINEPERHLRVKDLVAEDLALQPGPFWATVSASRWLESHRLEHLARDWVDAIPAEDRLHLLAALSLQDSNVKVLVFDSPDRHGLPDADWLRILADVAGGRRHPAVIAVVQRIPDAWDGRTAVAETDNLPHGFTALTGLTGSAEVDGEGREDESRDDEGDPGQQHDGENQDEDQDENRGGSEARPATTAHSTADSESETTA</sequence>
<feature type="region of interest" description="Disordered" evidence="1">
    <location>
        <begin position="211"/>
        <end position="279"/>
    </location>
</feature>
<name>A0ABP7DUJ4_9MICC</name>
<dbReference type="Proteomes" id="UP001501536">
    <property type="component" value="Unassembled WGS sequence"/>
</dbReference>
<proteinExistence type="predicted"/>